<keyword evidence="1" id="KW-0436">Ligase</keyword>
<dbReference type="GO" id="GO:0005524">
    <property type="term" value="F:ATP binding"/>
    <property type="evidence" value="ECO:0007669"/>
    <property type="project" value="UniProtKB-UniRule"/>
</dbReference>
<dbReference type="EMBL" id="QLZR01000002">
    <property type="protein sequence ID" value="RAZ79606.1"/>
    <property type="molecule type" value="Genomic_DNA"/>
</dbReference>
<comment type="caution">
    <text evidence="6">The sequence shown here is derived from an EMBL/GenBank/DDBJ whole genome shotgun (WGS) entry which is preliminary data.</text>
</comment>
<dbReference type="GO" id="GO:0005829">
    <property type="term" value="C:cytosol"/>
    <property type="evidence" value="ECO:0007669"/>
    <property type="project" value="TreeGrafter"/>
</dbReference>
<dbReference type="Gene3D" id="3.30.470.20">
    <property type="entry name" value="ATP-grasp fold, B domain"/>
    <property type="match status" value="1"/>
</dbReference>
<protein>
    <recommendedName>
        <fullName evidence="5">ATP-grasp domain-containing protein</fullName>
    </recommendedName>
</protein>
<dbReference type="InterPro" id="IPR013815">
    <property type="entry name" value="ATP_grasp_subdomain_1"/>
</dbReference>
<dbReference type="GO" id="GO:0016874">
    <property type="term" value="F:ligase activity"/>
    <property type="evidence" value="ECO:0007669"/>
    <property type="project" value="UniProtKB-KW"/>
</dbReference>
<proteinExistence type="predicted"/>
<accession>A0A365L2D7</accession>
<dbReference type="Gene3D" id="3.40.50.20">
    <property type="match status" value="1"/>
</dbReference>
<dbReference type="SUPFAM" id="SSF52440">
    <property type="entry name" value="PreATP-grasp domain"/>
    <property type="match status" value="1"/>
</dbReference>
<dbReference type="PANTHER" id="PTHR43055">
    <property type="entry name" value="FORMATE-DEPENDENT PHOSPHORIBOSYLGLYCINAMIDE FORMYLTRANSFERASE"/>
    <property type="match status" value="1"/>
</dbReference>
<gene>
    <name evidence="6" type="ORF">DP120_08360</name>
</gene>
<name>A0A365L2D7_9BACL</name>
<dbReference type="AlphaFoldDB" id="A0A365L2D7"/>
<evidence type="ECO:0000256" key="2">
    <source>
        <dbReference type="ARBA" id="ARBA00022741"/>
    </source>
</evidence>
<keyword evidence="7" id="KW-1185">Reference proteome</keyword>
<evidence type="ECO:0000313" key="6">
    <source>
        <dbReference type="EMBL" id="RAZ79606.1"/>
    </source>
</evidence>
<dbReference type="InterPro" id="IPR005479">
    <property type="entry name" value="CPAse_ATP-bd"/>
</dbReference>
<evidence type="ECO:0000256" key="1">
    <source>
        <dbReference type="ARBA" id="ARBA00022598"/>
    </source>
</evidence>
<dbReference type="Pfam" id="PF02786">
    <property type="entry name" value="CPSase_L_D2"/>
    <property type="match status" value="1"/>
</dbReference>
<dbReference type="GO" id="GO:0046872">
    <property type="term" value="F:metal ion binding"/>
    <property type="evidence" value="ECO:0007669"/>
    <property type="project" value="InterPro"/>
</dbReference>
<dbReference type="InterPro" id="IPR011761">
    <property type="entry name" value="ATP-grasp"/>
</dbReference>
<dbReference type="Proteomes" id="UP000251002">
    <property type="component" value="Unassembled WGS sequence"/>
</dbReference>
<keyword evidence="3 4" id="KW-0067">ATP-binding</keyword>
<sequence>MEKVDQKKILVLGGTKHMINVVETAKRMGMSPIVVDNVIGSPAKSYADKSFNTSTADIEGLAKIVQQEKVDGVFTAFEDINTWNAVALCKKMDLPFYATEEQLGITSNKDKFKEICRRFDVPVIEEKELAGELEETAVATWEFPVIIKPVDSYASKGITVCYDTEEVKEGFAKAMDFSKSKKAIAERFIDNSYGVQMFYTIQNSNIVLTAVCDRYVYKHSKEHPPLPTAMVFPSKHQDTFIETLDWKIRDMINGIGIENGTVFIQSLYEDGNFYIYEMGFRLSGEQHYHIIEKQTDINILEMMLDFAVSNPIDKYDLRDYDNGHMPLPSCNLPILLKGGIIGEICGLEEVKAMPQVISCVINVDQGDEVVVTGSYTQMFGRFNIVANSTAELYETIENVYNTLQIANQAGEDMLLTKFVPEPLPIGQE</sequence>
<evidence type="ECO:0000259" key="5">
    <source>
        <dbReference type="PROSITE" id="PS50975"/>
    </source>
</evidence>
<evidence type="ECO:0000313" key="7">
    <source>
        <dbReference type="Proteomes" id="UP000251002"/>
    </source>
</evidence>
<dbReference type="PANTHER" id="PTHR43055:SF1">
    <property type="entry name" value="FORMATE-DEPENDENT PHOSPHORIBOSYLGLYCINAMIDE FORMYLTRANSFERASE"/>
    <property type="match status" value="1"/>
</dbReference>
<evidence type="ECO:0000256" key="3">
    <source>
        <dbReference type="ARBA" id="ARBA00022840"/>
    </source>
</evidence>
<dbReference type="RefSeq" id="WP_112223173.1">
    <property type="nucleotide sequence ID" value="NZ_CP047673.1"/>
</dbReference>
<dbReference type="InterPro" id="IPR016185">
    <property type="entry name" value="PreATP-grasp_dom_sf"/>
</dbReference>
<dbReference type="PROSITE" id="PS50975">
    <property type="entry name" value="ATP_GRASP"/>
    <property type="match status" value="1"/>
</dbReference>
<dbReference type="Gene3D" id="3.30.1490.20">
    <property type="entry name" value="ATP-grasp fold, A domain"/>
    <property type="match status" value="1"/>
</dbReference>
<reference evidence="6 7" key="1">
    <citation type="submission" date="2018-06" db="EMBL/GenBank/DDBJ databases">
        <title>The draft genome sequences of strains SCU63 and S1.</title>
        <authorList>
            <person name="Gan L."/>
        </authorList>
    </citation>
    <scope>NUCLEOTIDE SEQUENCE [LARGE SCALE GENOMIC DNA]</scope>
    <source>
        <strain evidence="6 7">SCU63</strain>
    </source>
</reference>
<feature type="domain" description="ATP-grasp" evidence="5">
    <location>
        <begin position="113"/>
        <end position="308"/>
    </location>
</feature>
<organism evidence="6 7">
    <name type="scientific">Planococcus halotolerans</name>
    <dbReference type="NCBI Taxonomy" id="2233542"/>
    <lineage>
        <taxon>Bacteria</taxon>
        <taxon>Bacillati</taxon>
        <taxon>Bacillota</taxon>
        <taxon>Bacilli</taxon>
        <taxon>Bacillales</taxon>
        <taxon>Caryophanaceae</taxon>
        <taxon>Planococcus</taxon>
    </lineage>
</organism>
<evidence type="ECO:0000256" key="4">
    <source>
        <dbReference type="PROSITE-ProRule" id="PRU00409"/>
    </source>
</evidence>
<dbReference type="SUPFAM" id="SSF56059">
    <property type="entry name" value="Glutathione synthetase ATP-binding domain-like"/>
    <property type="match status" value="1"/>
</dbReference>
<keyword evidence="2 4" id="KW-0547">Nucleotide-binding</keyword>